<name>A0A0E9TEH5_ANGAN</name>
<organism evidence="1">
    <name type="scientific">Anguilla anguilla</name>
    <name type="common">European freshwater eel</name>
    <name type="synonym">Muraena anguilla</name>
    <dbReference type="NCBI Taxonomy" id="7936"/>
    <lineage>
        <taxon>Eukaryota</taxon>
        <taxon>Metazoa</taxon>
        <taxon>Chordata</taxon>
        <taxon>Craniata</taxon>
        <taxon>Vertebrata</taxon>
        <taxon>Euteleostomi</taxon>
        <taxon>Actinopterygii</taxon>
        <taxon>Neopterygii</taxon>
        <taxon>Teleostei</taxon>
        <taxon>Anguilliformes</taxon>
        <taxon>Anguillidae</taxon>
        <taxon>Anguilla</taxon>
    </lineage>
</organism>
<accession>A0A0E9TEH5</accession>
<reference evidence="1" key="2">
    <citation type="journal article" date="2015" name="Fish Shellfish Immunol.">
        <title>Early steps in the European eel (Anguilla anguilla)-Vibrio vulnificus interaction in the gills: Role of the RtxA13 toxin.</title>
        <authorList>
            <person name="Callol A."/>
            <person name="Pajuelo D."/>
            <person name="Ebbesson L."/>
            <person name="Teles M."/>
            <person name="MacKenzie S."/>
            <person name="Amaro C."/>
        </authorList>
    </citation>
    <scope>NUCLEOTIDE SEQUENCE</scope>
</reference>
<evidence type="ECO:0000313" key="1">
    <source>
        <dbReference type="EMBL" id="JAH51280.1"/>
    </source>
</evidence>
<proteinExistence type="predicted"/>
<protein>
    <submittedName>
        <fullName evidence="1">Uncharacterized protein</fullName>
    </submittedName>
</protein>
<dbReference type="EMBL" id="GBXM01057297">
    <property type="protein sequence ID" value="JAH51280.1"/>
    <property type="molecule type" value="Transcribed_RNA"/>
</dbReference>
<dbReference type="AlphaFoldDB" id="A0A0E9TEH5"/>
<sequence length="28" mass="3343">MASLSMTSRIVMCWHAYSDYESYEDRIP</sequence>
<reference evidence="1" key="1">
    <citation type="submission" date="2014-11" db="EMBL/GenBank/DDBJ databases">
        <authorList>
            <person name="Amaro Gonzalez C."/>
        </authorList>
    </citation>
    <scope>NUCLEOTIDE SEQUENCE</scope>
</reference>